<evidence type="ECO:0000256" key="1">
    <source>
        <dbReference type="SAM" id="Coils"/>
    </source>
</evidence>
<feature type="region of interest" description="Disordered" evidence="2">
    <location>
        <begin position="1"/>
        <end position="100"/>
    </location>
</feature>
<evidence type="ECO:0000313" key="4">
    <source>
        <dbReference type="Proteomes" id="UP000296822"/>
    </source>
</evidence>
<feature type="compositionally biased region" description="Polar residues" evidence="2">
    <location>
        <begin position="66"/>
        <end position="75"/>
    </location>
</feature>
<reference evidence="3 4" key="1">
    <citation type="journal article" date="2019" name="Nat. Commun.">
        <title>A new type of DNA phosphorothioation-based antiviral system in archaea.</title>
        <authorList>
            <person name="Xiong L."/>
            <person name="Liu S."/>
            <person name="Chen S."/>
            <person name="Xiao Y."/>
            <person name="Zhu B."/>
            <person name="Gao Y."/>
            <person name="Zhang Y."/>
            <person name="Chen B."/>
            <person name="Luo J."/>
            <person name="Deng Z."/>
            <person name="Chen X."/>
            <person name="Wang L."/>
            <person name="Chen S."/>
        </authorList>
    </citation>
    <scope>NUCLEOTIDE SEQUENCE [LARGE SCALE GENOMIC DNA]</scope>
    <source>
        <strain evidence="3 4">JCM 10635</strain>
    </source>
</reference>
<dbReference type="Proteomes" id="UP000296822">
    <property type="component" value="Chromosome"/>
</dbReference>
<feature type="compositionally biased region" description="Acidic residues" evidence="2">
    <location>
        <begin position="83"/>
        <end position="97"/>
    </location>
</feature>
<dbReference type="KEGG" id="nbg:DV706_07605"/>
<protein>
    <submittedName>
        <fullName evidence="3">Uncharacterized protein</fullName>
    </submittedName>
</protein>
<feature type="compositionally biased region" description="Polar residues" evidence="2">
    <location>
        <begin position="314"/>
        <end position="324"/>
    </location>
</feature>
<sequence length="324" mass="33948">MATSMIAMPALAAGPSAGTVNERSTGVTIQGDGPPGHGDGPPGQNGGGPPGHDRGDANVTVPELEANTSIETAVNATERLGELDLEPGENETNEADESAMTAADETVAAVNASLQAYRHLEYADSREAFERYADAQRALAELAEAVDEDDEAIVDEIGRDLYAASDRSARLTVVDAKSVVAANDEELRNPGQRQAAESALGNSIDALERADDTVGTDAGPADRANAATHLENAWKHGERALDKVEKNTEPALSLSQNRAFERNDSVVVPVQAILDDVRPYAYNEADVTVDGNGTADDISLIAGESGPRPRAEPRSSTSDPNPRT</sequence>
<evidence type="ECO:0000256" key="2">
    <source>
        <dbReference type="SAM" id="MobiDB-lite"/>
    </source>
</evidence>
<keyword evidence="1" id="KW-0175">Coiled coil</keyword>
<gene>
    <name evidence="3" type="ORF">DV706_07605</name>
</gene>
<name>A0A4D6HLI0_9EURY</name>
<feature type="coiled-coil region" evidence="1">
    <location>
        <begin position="125"/>
        <end position="152"/>
    </location>
</feature>
<feature type="compositionally biased region" description="Polar residues" evidence="2">
    <location>
        <begin position="18"/>
        <end position="28"/>
    </location>
</feature>
<dbReference type="GeneID" id="39851112"/>
<dbReference type="RefSeq" id="WP_049889683.1">
    <property type="nucleotide sequence ID" value="NZ_CP031305.1"/>
</dbReference>
<accession>A0A4D6HLI0</accession>
<organism evidence="3 4">
    <name type="scientific">Natronorubrum bangense</name>
    <dbReference type="NCBI Taxonomy" id="61858"/>
    <lineage>
        <taxon>Archaea</taxon>
        <taxon>Methanobacteriati</taxon>
        <taxon>Methanobacteriota</taxon>
        <taxon>Stenosarchaea group</taxon>
        <taxon>Halobacteria</taxon>
        <taxon>Halobacteriales</taxon>
        <taxon>Natrialbaceae</taxon>
        <taxon>Natronorubrum</taxon>
    </lineage>
</organism>
<proteinExistence type="predicted"/>
<dbReference type="EMBL" id="CP031305">
    <property type="protein sequence ID" value="QCC54365.1"/>
    <property type="molecule type" value="Genomic_DNA"/>
</dbReference>
<dbReference type="AlphaFoldDB" id="A0A4D6HLI0"/>
<feature type="compositionally biased region" description="Gly residues" evidence="2">
    <location>
        <begin position="33"/>
        <end position="50"/>
    </location>
</feature>
<evidence type="ECO:0000313" key="3">
    <source>
        <dbReference type="EMBL" id="QCC54365.1"/>
    </source>
</evidence>
<feature type="region of interest" description="Disordered" evidence="2">
    <location>
        <begin position="287"/>
        <end position="324"/>
    </location>
</feature>